<dbReference type="EMBL" id="BKCJ011254329">
    <property type="protein sequence ID" value="GFD10748.1"/>
    <property type="molecule type" value="Genomic_DNA"/>
</dbReference>
<proteinExistence type="predicted"/>
<keyword evidence="1" id="KW-0812">Transmembrane</keyword>
<evidence type="ECO:0000313" key="2">
    <source>
        <dbReference type="EMBL" id="GFD10748.1"/>
    </source>
</evidence>
<keyword evidence="1" id="KW-1133">Transmembrane helix</keyword>
<feature type="non-terminal residue" evidence="2">
    <location>
        <position position="1"/>
    </location>
</feature>
<name>A0A699TNK3_TANCI</name>
<protein>
    <submittedName>
        <fullName evidence="2">Uncharacterized protein</fullName>
    </submittedName>
</protein>
<reference evidence="2" key="1">
    <citation type="journal article" date="2019" name="Sci. Rep.">
        <title>Draft genome of Tanacetum cinerariifolium, the natural source of mosquito coil.</title>
        <authorList>
            <person name="Yamashiro T."/>
            <person name="Shiraishi A."/>
            <person name="Satake H."/>
            <person name="Nakayama K."/>
        </authorList>
    </citation>
    <scope>NUCLEOTIDE SEQUENCE</scope>
</reference>
<evidence type="ECO:0000256" key="1">
    <source>
        <dbReference type="SAM" id="Phobius"/>
    </source>
</evidence>
<gene>
    <name evidence="2" type="ORF">Tci_882717</name>
</gene>
<dbReference type="AlphaFoldDB" id="A0A699TNK3"/>
<accession>A0A699TNK3</accession>
<organism evidence="2">
    <name type="scientific">Tanacetum cinerariifolium</name>
    <name type="common">Dalmatian daisy</name>
    <name type="synonym">Chrysanthemum cinerariifolium</name>
    <dbReference type="NCBI Taxonomy" id="118510"/>
    <lineage>
        <taxon>Eukaryota</taxon>
        <taxon>Viridiplantae</taxon>
        <taxon>Streptophyta</taxon>
        <taxon>Embryophyta</taxon>
        <taxon>Tracheophyta</taxon>
        <taxon>Spermatophyta</taxon>
        <taxon>Magnoliopsida</taxon>
        <taxon>eudicotyledons</taxon>
        <taxon>Gunneridae</taxon>
        <taxon>Pentapetalae</taxon>
        <taxon>asterids</taxon>
        <taxon>campanulids</taxon>
        <taxon>Asterales</taxon>
        <taxon>Asteraceae</taxon>
        <taxon>Asteroideae</taxon>
        <taxon>Anthemideae</taxon>
        <taxon>Anthemidinae</taxon>
        <taxon>Tanacetum</taxon>
    </lineage>
</organism>
<keyword evidence="1" id="KW-0472">Membrane</keyword>
<comment type="caution">
    <text evidence="2">The sequence shown here is derived from an EMBL/GenBank/DDBJ whole genome shotgun (WGS) entry which is preliminary data.</text>
</comment>
<sequence length="85" mass="9777">NLYKLLHVHVMVTVAIFVFADSLMESFRDTIKIYADVTHPVPVTLAFFLASIVMMRLDQHGKAIWGIQENLLEVPIQEELRAPKR</sequence>
<feature type="transmembrane region" description="Helical" evidence="1">
    <location>
        <begin position="6"/>
        <end position="24"/>
    </location>
</feature>